<keyword evidence="2" id="KW-0479">Metal-binding</keyword>
<keyword evidence="5" id="KW-0411">Iron-sulfur</keyword>
<dbReference type="AlphaFoldDB" id="A0A1R4A9Z1"/>
<keyword evidence="4" id="KW-0408">Iron</keyword>
<dbReference type="GO" id="GO:0008168">
    <property type="term" value="F:methyltransferase activity"/>
    <property type="evidence" value="ECO:0007669"/>
    <property type="project" value="UniProtKB-KW"/>
</dbReference>
<evidence type="ECO:0000256" key="2">
    <source>
        <dbReference type="ARBA" id="ARBA00022723"/>
    </source>
</evidence>
<dbReference type="GO" id="GO:0046872">
    <property type="term" value="F:metal ion binding"/>
    <property type="evidence" value="ECO:0007669"/>
    <property type="project" value="UniProtKB-KW"/>
</dbReference>
<keyword evidence="6" id="KW-0496">Mitochondrion</keyword>
<dbReference type="EC" id="2.1.1.-" evidence="8"/>
<reference evidence="8 9" key="1">
    <citation type="journal article" date="2012" name="Nucleic Acids Res.">
        <title>Sequencing of the smallest Apicomplexan genome from the human pathogen Babesia microti.</title>
        <authorList>
            <person name="Cornillot E."/>
            <person name="Hadj-Kaddour K."/>
            <person name="Dassouli A."/>
            <person name="Noel B."/>
            <person name="Ranwez V."/>
            <person name="Vacherie B."/>
            <person name="Augagneur Y."/>
            <person name="Bres V."/>
            <person name="Duclos A."/>
            <person name="Randazzo S."/>
            <person name="Carcy B."/>
            <person name="Debierre-Grockiego F."/>
            <person name="Delbecq S."/>
            <person name="Moubri-Menage K."/>
            <person name="Shams-Eldin H."/>
            <person name="Usmani-Brown S."/>
            <person name="Bringaud F."/>
            <person name="Wincker P."/>
            <person name="Vivares C.P."/>
            <person name="Schwarz R.T."/>
            <person name="Schetters T.P."/>
            <person name="Krause P.J."/>
            <person name="Gorenflot A."/>
            <person name="Berry V."/>
            <person name="Barbe V."/>
            <person name="Ben Mamoun C."/>
        </authorList>
    </citation>
    <scope>NUCLEOTIDE SEQUENCE [LARGE SCALE GENOMIC DNA]</scope>
    <source>
        <strain evidence="8 9">RI</strain>
    </source>
</reference>
<dbReference type="InterPro" id="IPR029063">
    <property type="entry name" value="SAM-dependent_MTases_sf"/>
</dbReference>
<gene>
    <name evidence="8" type="ORF">BMR1_02g00570</name>
</gene>
<sequence length="487" mass="56757">MVFRFDRIPSIISNFSRQTNETNIYSNLNLSVLDLPSVIENKIYMLAKTVSRKKDIDRIGAYIAKKIAARLCVEVPRVLPSRLNRQRLIENLHSKMAYSSKIHDSNEEISETNVIKRSNDEEALSQRLLSDLEDKRHQINTISYTPHVAIAHTIHFFPGQYAVFVRILTEIKLRTNFSGSRILIHQAGSGASLAALYSVFKQDFKEIVVIEPSKNLRDISSFLMKDLLHLDYRQNIYYEDKNYDMIILSYSLINVPGYTNLWNKLNSNGMMVIVEIGTPTGFRMIHSIRELFIKDLKKGSFHFVAPCPHEGICPLAQTGMDWCHFSQKIKRIPYHIYKKGSKANNIDDEKFSYLIVRKSTGPRDTFESQFDTKSIMERSYFWPRIIFPTMKRGKHVLLDVCTRRGNFERLVVTKSSPESWGYKFGRKGLWGDLWPYPKRLNRPEGRGYTPRKVLEYLRKSRRLAQSIDNIGLCKDQYERDQIENYKS</sequence>
<dbReference type="SUPFAM" id="SSF53335">
    <property type="entry name" value="S-adenosyl-L-methionine-dependent methyltransferases"/>
    <property type="match status" value="1"/>
</dbReference>
<accession>A0A1R4A9Z1</accession>
<evidence type="ECO:0000313" key="8">
    <source>
        <dbReference type="EMBL" id="SJK85822.1"/>
    </source>
</evidence>
<comment type="function">
    <text evidence="7">Mitochondrial ribosome (mitoribosome) assembly factor. Binds at the interface of the head and body domains of the mitochondrial small ribosomal subunit (mt-SSU), occluding the mRNA channel and preventing compaction of the head domain towards the body. Probable inactive methyltransferase: retains the characteristic folding and ability to bind S-adenosyl-L-methionine, but it probably lost its methyltransferase activity.</text>
</comment>
<dbReference type="RefSeq" id="XP_021338040.1">
    <property type="nucleotide sequence ID" value="XM_021483077.1"/>
</dbReference>
<dbReference type="InterPro" id="IPR015324">
    <property type="entry name" value="Ribosomal_Rsm22-like"/>
</dbReference>
<dbReference type="GO" id="GO:0003735">
    <property type="term" value="F:structural constituent of ribosome"/>
    <property type="evidence" value="ECO:0007669"/>
    <property type="project" value="TreeGrafter"/>
</dbReference>
<evidence type="ECO:0000256" key="5">
    <source>
        <dbReference type="ARBA" id="ARBA00023014"/>
    </source>
</evidence>
<dbReference type="PANTHER" id="PTHR13184">
    <property type="entry name" value="37S RIBOSOMAL PROTEIN S22"/>
    <property type="match status" value="1"/>
</dbReference>
<dbReference type="EMBL" id="FO082872">
    <property type="protein sequence ID" value="SJK85822.1"/>
    <property type="molecule type" value="Genomic_DNA"/>
</dbReference>
<keyword evidence="3" id="KW-0809">Transit peptide</keyword>
<dbReference type="KEGG" id="bmic:BMR1_02g00570"/>
<dbReference type="Proteomes" id="UP000002899">
    <property type="component" value="Chromosome II"/>
</dbReference>
<dbReference type="PANTHER" id="PTHR13184:SF5">
    <property type="entry name" value="METHYLTRANSFERASE-LIKE PROTEIN 17, MITOCHONDRIAL"/>
    <property type="match status" value="1"/>
</dbReference>
<dbReference type="Pfam" id="PF09243">
    <property type="entry name" value="Rsm22"/>
    <property type="match status" value="1"/>
</dbReference>
<dbReference type="VEuPathDB" id="PiroplasmaDB:BMR1_02g00570"/>
<evidence type="ECO:0000256" key="3">
    <source>
        <dbReference type="ARBA" id="ARBA00022946"/>
    </source>
</evidence>
<evidence type="ECO:0000313" key="9">
    <source>
        <dbReference type="Proteomes" id="UP000002899"/>
    </source>
</evidence>
<keyword evidence="8" id="KW-0808">Transferase</keyword>
<comment type="subcellular location">
    <subcellularLocation>
        <location evidence="1">Mitochondrion</location>
    </subcellularLocation>
</comment>
<proteinExistence type="predicted"/>
<dbReference type="GO" id="GO:0051536">
    <property type="term" value="F:iron-sulfur cluster binding"/>
    <property type="evidence" value="ECO:0007669"/>
    <property type="project" value="UniProtKB-KW"/>
</dbReference>
<evidence type="ECO:0000256" key="1">
    <source>
        <dbReference type="ARBA" id="ARBA00004173"/>
    </source>
</evidence>
<dbReference type="OrthoDB" id="421327at2759"/>
<evidence type="ECO:0000256" key="6">
    <source>
        <dbReference type="ARBA" id="ARBA00023128"/>
    </source>
</evidence>
<dbReference type="GO" id="GO:0005763">
    <property type="term" value="C:mitochondrial small ribosomal subunit"/>
    <property type="evidence" value="ECO:0007669"/>
    <property type="project" value="TreeGrafter"/>
</dbReference>
<protein>
    <submittedName>
        <fullName evidence="8">Methyltransferase-like protein 17 mitochondrial</fullName>
        <ecNumber evidence="8">2.1.1.-</ecNumber>
    </submittedName>
</protein>
<organism evidence="8 9">
    <name type="scientific">Babesia microti (strain RI)</name>
    <dbReference type="NCBI Taxonomy" id="1133968"/>
    <lineage>
        <taxon>Eukaryota</taxon>
        <taxon>Sar</taxon>
        <taxon>Alveolata</taxon>
        <taxon>Apicomplexa</taxon>
        <taxon>Aconoidasida</taxon>
        <taxon>Piroplasmida</taxon>
        <taxon>Babesiidae</taxon>
        <taxon>Babesia</taxon>
    </lineage>
</organism>
<dbReference type="GeneID" id="24423904"/>
<keyword evidence="9" id="KW-1185">Reference proteome</keyword>
<evidence type="ECO:0000256" key="7">
    <source>
        <dbReference type="ARBA" id="ARBA00045681"/>
    </source>
</evidence>
<reference evidence="8 9" key="3">
    <citation type="journal article" date="2016" name="Sci. Rep.">
        <title>Genome-wide diversity and gene expression profiling of Babesia microti isolates identify polymorphic genes that mediate host-pathogen interactions.</title>
        <authorList>
            <person name="Silva J.C."/>
            <person name="Cornillot E."/>
            <person name="McCracken C."/>
            <person name="Usmani-Brown S."/>
            <person name="Dwivedi A."/>
            <person name="Ifeonu O.O."/>
            <person name="Crabtree J."/>
            <person name="Gotia H.T."/>
            <person name="Virji A.Z."/>
            <person name="Reynes C."/>
            <person name="Colinge J."/>
            <person name="Kumar V."/>
            <person name="Lawres L."/>
            <person name="Pazzi J.E."/>
            <person name="Pablo J.V."/>
            <person name="Hung C."/>
            <person name="Brancato J."/>
            <person name="Kumari P."/>
            <person name="Orvis J."/>
            <person name="Tretina K."/>
            <person name="Chibucos M."/>
            <person name="Ott S."/>
            <person name="Sadzewicz L."/>
            <person name="Sengamalay N."/>
            <person name="Shetty A.C."/>
            <person name="Su Q."/>
            <person name="Tallon L."/>
            <person name="Fraser C.M."/>
            <person name="Frutos R."/>
            <person name="Molina D.M."/>
            <person name="Krause P.J."/>
            <person name="Ben Mamoun C."/>
        </authorList>
    </citation>
    <scope>NUCLEOTIDE SEQUENCE [LARGE SCALE GENOMIC DNA]</scope>
    <source>
        <strain evidence="8 9">RI</strain>
    </source>
</reference>
<dbReference type="InterPro" id="IPR052571">
    <property type="entry name" value="Mt_RNA_Methyltransferase"/>
</dbReference>
<name>A0A1R4A9Z1_BABMR</name>
<dbReference type="GO" id="GO:0006412">
    <property type="term" value="P:translation"/>
    <property type="evidence" value="ECO:0007669"/>
    <property type="project" value="InterPro"/>
</dbReference>
<dbReference type="GO" id="GO:0032259">
    <property type="term" value="P:methylation"/>
    <property type="evidence" value="ECO:0007669"/>
    <property type="project" value="UniProtKB-KW"/>
</dbReference>
<reference evidence="8 9" key="2">
    <citation type="journal article" date="2013" name="PLoS ONE">
        <title>Whole genome mapping and re-organization of the nuclear and mitochondrial genomes of Babesia microti isolates.</title>
        <authorList>
            <person name="Cornillot E."/>
            <person name="Dassouli A."/>
            <person name="Garg A."/>
            <person name="Pachikara N."/>
            <person name="Randazzo S."/>
            <person name="Depoix D."/>
            <person name="Carcy B."/>
            <person name="Delbecq S."/>
            <person name="Frutos R."/>
            <person name="Silva J.C."/>
            <person name="Sutton R."/>
            <person name="Krause P.J."/>
            <person name="Mamoun C.B."/>
        </authorList>
    </citation>
    <scope>NUCLEOTIDE SEQUENCE [LARGE SCALE GENOMIC DNA]</scope>
    <source>
        <strain evidence="8 9">RI</strain>
    </source>
</reference>
<evidence type="ECO:0000256" key="4">
    <source>
        <dbReference type="ARBA" id="ARBA00023004"/>
    </source>
</evidence>